<dbReference type="AlphaFoldDB" id="A0A9J5ZVH7"/>
<evidence type="ECO:0000313" key="2">
    <source>
        <dbReference type="Proteomes" id="UP000824120"/>
    </source>
</evidence>
<sequence length="61" mass="7095">MTSKSNSDDSIISERMISYGNFDCAVEFGMSNLVWLHISFACTRFRTRLEHPVEVFSCWKN</sequence>
<dbReference type="Proteomes" id="UP000824120">
    <property type="component" value="Chromosome 3"/>
</dbReference>
<gene>
    <name evidence="1" type="ORF">H5410_015915</name>
</gene>
<proteinExistence type="predicted"/>
<name>A0A9J5ZVH7_SOLCO</name>
<reference evidence="1 2" key="1">
    <citation type="submission" date="2020-09" db="EMBL/GenBank/DDBJ databases">
        <title>De no assembly of potato wild relative species, Solanum commersonii.</title>
        <authorList>
            <person name="Cho K."/>
        </authorList>
    </citation>
    <scope>NUCLEOTIDE SEQUENCE [LARGE SCALE GENOMIC DNA]</scope>
    <source>
        <strain evidence="1">LZ3.2</strain>
        <tissue evidence="1">Leaf</tissue>
    </source>
</reference>
<keyword evidence="2" id="KW-1185">Reference proteome</keyword>
<protein>
    <submittedName>
        <fullName evidence="1">Uncharacterized protein</fullName>
    </submittedName>
</protein>
<evidence type="ECO:0000313" key="1">
    <source>
        <dbReference type="EMBL" id="KAG5616091.1"/>
    </source>
</evidence>
<organism evidence="1 2">
    <name type="scientific">Solanum commersonii</name>
    <name type="common">Commerson's wild potato</name>
    <name type="synonym">Commerson's nightshade</name>
    <dbReference type="NCBI Taxonomy" id="4109"/>
    <lineage>
        <taxon>Eukaryota</taxon>
        <taxon>Viridiplantae</taxon>
        <taxon>Streptophyta</taxon>
        <taxon>Embryophyta</taxon>
        <taxon>Tracheophyta</taxon>
        <taxon>Spermatophyta</taxon>
        <taxon>Magnoliopsida</taxon>
        <taxon>eudicotyledons</taxon>
        <taxon>Gunneridae</taxon>
        <taxon>Pentapetalae</taxon>
        <taxon>asterids</taxon>
        <taxon>lamiids</taxon>
        <taxon>Solanales</taxon>
        <taxon>Solanaceae</taxon>
        <taxon>Solanoideae</taxon>
        <taxon>Solaneae</taxon>
        <taxon>Solanum</taxon>
    </lineage>
</organism>
<dbReference type="EMBL" id="JACXVP010000003">
    <property type="protein sequence ID" value="KAG5616091.1"/>
    <property type="molecule type" value="Genomic_DNA"/>
</dbReference>
<accession>A0A9J5ZVH7</accession>
<comment type="caution">
    <text evidence="1">The sequence shown here is derived from an EMBL/GenBank/DDBJ whole genome shotgun (WGS) entry which is preliminary data.</text>
</comment>